<dbReference type="Pfam" id="PF13673">
    <property type="entry name" value="Acetyltransf_10"/>
    <property type="match status" value="1"/>
</dbReference>
<dbReference type="STRING" id="93684.SAMN05421853_11940"/>
<evidence type="ECO:0000256" key="2">
    <source>
        <dbReference type="ARBA" id="ARBA00023315"/>
    </source>
</evidence>
<feature type="domain" description="N-acetyltransferase" evidence="3">
    <location>
        <begin position="3"/>
        <end position="148"/>
    </location>
</feature>
<evidence type="ECO:0000256" key="1">
    <source>
        <dbReference type="ARBA" id="ARBA00022679"/>
    </source>
</evidence>
<evidence type="ECO:0000259" key="3">
    <source>
        <dbReference type="PROSITE" id="PS51186"/>
    </source>
</evidence>
<protein>
    <submittedName>
        <fullName evidence="4">Acetyltransferase (GNAT) domain-containing protein</fullName>
    </submittedName>
</protein>
<dbReference type="RefSeq" id="WP_093015644.1">
    <property type="nucleotide sequence ID" value="NZ_FOXV01000019.1"/>
</dbReference>
<accession>A0A1I6AGV0</accession>
<dbReference type="GO" id="GO:0016747">
    <property type="term" value="F:acyltransferase activity, transferring groups other than amino-acyl groups"/>
    <property type="evidence" value="ECO:0007669"/>
    <property type="project" value="InterPro"/>
</dbReference>
<dbReference type="PROSITE" id="PS51186">
    <property type="entry name" value="GNAT"/>
    <property type="match status" value="1"/>
</dbReference>
<keyword evidence="2" id="KW-0012">Acyltransferase</keyword>
<dbReference type="AlphaFoldDB" id="A0A1I6AGV0"/>
<dbReference type="InterPro" id="IPR050832">
    <property type="entry name" value="Bact_Acetyltransf"/>
</dbReference>
<dbReference type="InterPro" id="IPR000182">
    <property type="entry name" value="GNAT_dom"/>
</dbReference>
<sequence length="148" mass="16295">MTIQVRQATEADAPGAICTLCRSITELCVSDHQNDPTEVEGWLGNKTVEAWHKWIKRDDAIVLVAERNRKVIGIGMATLSGDILLNYVHPGARFGGVSKAILATLEEVLRSWGVQSCRLESTITARSFYESCGFRPEGDDTLMLSKSL</sequence>
<keyword evidence="1 4" id="KW-0808">Transferase</keyword>
<dbReference type="Proteomes" id="UP000243106">
    <property type="component" value="Unassembled WGS sequence"/>
</dbReference>
<dbReference type="PANTHER" id="PTHR43877:SF2">
    <property type="entry name" value="AMINOALKYLPHOSPHONATE N-ACETYLTRANSFERASE-RELATED"/>
    <property type="match status" value="1"/>
</dbReference>
<dbReference type="SUPFAM" id="SSF55729">
    <property type="entry name" value="Acyl-CoA N-acyltransferases (Nat)"/>
    <property type="match status" value="1"/>
</dbReference>
<reference evidence="5" key="1">
    <citation type="submission" date="2016-10" db="EMBL/GenBank/DDBJ databases">
        <authorList>
            <person name="Varghese N."/>
            <person name="Submissions S."/>
        </authorList>
    </citation>
    <scope>NUCLEOTIDE SEQUENCE [LARGE SCALE GENOMIC DNA]</scope>
    <source>
        <strain evidence="5">JCM 10271</strain>
    </source>
</reference>
<evidence type="ECO:0000313" key="5">
    <source>
        <dbReference type="Proteomes" id="UP000243106"/>
    </source>
</evidence>
<dbReference type="InterPro" id="IPR016181">
    <property type="entry name" value="Acyl_CoA_acyltransferase"/>
</dbReference>
<proteinExistence type="predicted"/>
<dbReference type="EMBL" id="FOXV01000019">
    <property type="protein sequence ID" value="SFQ67895.1"/>
    <property type="molecule type" value="Genomic_DNA"/>
</dbReference>
<name>A0A1I6AGV0_9RHOB</name>
<dbReference type="PANTHER" id="PTHR43877">
    <property type="entry name" value="AMINOALKYLPHOSPHONATE N-ACETYLTRANSFERASE-RELATED-RELATED"/>
    <property type="match status" value="1"/>
</dbReference>
<organism evidence="4 5">
    <name type="scientific">Roseivivax halotolerans</name>
    <dbReference type="NCBI Taxonomy" id="93684"/>
    <lineage>
        <taxon>Bacteria</taxon>
        <taxon>Pseudomonadati</taxon>
        <taxon>Pseudomonadota</taxon>
        <taxon>Alphaproteobacteria</taxon>
        <taxon>Rhodobacterales</taxon>
        <taxon>Roseobacteraceae</taxon>
        <taxon>Roseivivax</taxon>
    </lineage>
</organism>
<dbReference type="CDD" id="cd04301">
    <property type="entry name" value="NAT_SF"/>
    <property type="match status" value="1"/>
</dbReference>
<evidence type="ECO:0000313" key="4">
    <source>
        <dbReference type="EMBL" id="SFQ67895.1"/>
    </source>
</evidence>
<keyword evidence="5" id="KW-1185">Reference proteome</keyword>
<dbReference type="Gene3D" id="3.40.630.30">
    <property type="match status" value="1"/>
</dbReference>
<gene>
    <name evidence="4" type="ORF">SAMN05421853_11940</name>
</gene>